<comment type="function">
    <text evidence="1">Binds to the catalytic subunit of the cyclin dependent kinases and is essential for their biological function.</text>
</comment>
<evidence type="ECO:0000313" key="2">
    <source>
        <dbReference type="EMBL" id="KAK8960883.1"/>
    </source>
</evidence>
<dbReference type="EMBL" id="JBBWWR010000010">
    <property type="protein sequence ID" value="KAK8960883.1"/>
    <property type="molecule type" value="Genomic_DNA"/>
</dbReference>
<keyword evidence="3" id="KW-1185">Reference proteome</keyword>
<dbReference type="PRINTS" id="PR00296">
    <property type="entry name" value="CYCLINKINASE"/>
</dbReference>
<reference evidence="2 3" key="1">
    <citation type="journal article" date="2022" name="Nat. Plants">
        <title>Genomes of leafy and leafless Platanthera orchids illuminate the evolution of mycoheterotrophy.</title>
        <authorList>
            <person name="Li M.H."/>
            <person name="Liu K.W."/>
            <person name="Li Z."/>
            <person name="Lu H.C."/>
            <person name="Ye Q.L."/>
            <person name="Zhang D."/>
            <person name="Wang J.Y."/>
            <person name="Li Y.F."/>
            <person name="Zhong Z.M."/>
            <person name="Liu X."/>
            <person name="Yu X."/>
            <person name="Liu D.K."/>
            <person name="Tu X.D."/>
            <person name="Liu B."/>
            <person name="Hao Y."/>
            <person name="Liao X.Y."/>
            <person name="Jiang Y.T."/>
            <person name="Sun W.H."/>
            <person name="Chen J."/>
            <person name="Chen Y.Q."/>
            <person name="Ai Y."/>
            <person name="Zhai J.W."/>
            <person name="Wu S.S."/>
            <person name="Zhou Z."/>
            <person name="Hsiao Y.Y."/>
            <person name="Wu W.L."/>
            <person name="Chen Y.Y."/>
            <person name="Lin Y.F."/>
            <person name="Hsu J.L."/>
            <person name="Li C.Y."/>
            <person name="Wang Z.W."/>
            <person name="Zhao X."/>
            <person name="Zhong W.Y."/>
            <person name="Ma X.K."/>
            <person name="Ma L."/>
            <person name="Huang J."/>
            <person name="Chen G.Z."/>
            <person name="Huang M.Z."/>
            <person name="Huang L."/>
            <person name="Peng D.H."/>
            <person name="Luo Y.B."/>
            <person name="Zou S.Q."/>
            <person name="Chen S.P."/>
            <person name="Lan S."/>
            <person name="Tsai W.C."/>
            <person name="Van de Peer Y."/>
            <person name="Liu Z.J."/>
        </authorList>
    </citation>
    <scope>NUCLEOTIDE SEQUENCE [LARGE SCALE GENOMIC DNA]</scope>
    <source>
        <strain evidence="2">Lor288</strain>
    </source>
</reference>
<evidence type="ECO:0000256" key="1">
    <source>
        <dbReference type="RuleBase" id="RU311113"/>
    </source>
</evidence>
<comment type="caution">
    <text evidence="2">The sequence shown here is derived from an EMBL/GenBank/DDBJ whole genome shotgun (WGS) entry which is preliminary data.</text>
</comment>
<dbReference type="InterPro" id="IPR000789">
    <property type="entry name" value="Cyclin-dep_kinase_reg-sub"/>
</dbReference>
<dbReference type="Proteomes" id="UP001412067">
    <property type="component" value="Unassembled WGS sequence"/>
</dbReference>
<protein>
    <recommendedName>
        <fullName evidence="1">Cyclin-dependent kinases regulatory subunit</fullName>
    </recommendedName>
</protein>
<dbReference type="InterPro" id="IPR036858">
    <property type="entry name" value="Cyclin-dep_kinase_reg-sub_sf"/>
</dbReference>
<name>A0ABR2MA01_9ASPA</name>
<evidence type="ECO:0000313" key="3">
    <source>
        <dbReference type="Proteomes" id="UP001412067"/>
    </source>
</evidence>
<dbReference type="Pfam" id="PF01111">
    <property type="entry name" value="CKS"/>
    <property type="match status" value="1"/>
</dbReference>
<dbReference type="PROSITE" id="PS00944">
    <property type="entry name" value="CKS_1"/>
    <property type="match status" value="1"/>
</dbReference>
<accession>A0ABR2MA01</accession>
<organism evidence="2 3">
    <name type="scientific">Platanthera guangdongensis</name>
    <dbReference type="NCBI Taxonomy" id="2320717"/>
    <lineage>
        <taxon>Eukaryota</taxon>
        <taxon>Viridiplantae</taxon>
        <taxon>Streptophyta</taxon>
        <taxon>Embryophyta</taxon>
        <taxon>Tracheophyta</taxon>
        <taxon>Spermatophyta</taxon>
        <taxon>Magnoliopsida</taxon>
        <taxon>Liliopsida</taxon>
        <taxon>Asparagales</taxon>
        <taxon>Orchidaceae</taxon>
        <taxon>Orchidoideae</taxon>
        <taxon>Orchideae</taxon>
        <taxon>Orchidinae</taxon>
        <taxon>Platanthera</taxon>
    </lineage>
</organism>
<gene>
    <name evidence="2" type="primary">CKS1</name>
    <name evidence="2" type="ORF">KSP40_PGU001913</name>
</gene>
<comment type="similarity">
    <text evidence="1">Belongs to the CKS family.</text>
</comment>
<keyword evidence="1" id="KW-0132">Cell division</keyword>
<dbReference type="SMART" id="SM01084">
    <property type="entry name" value="CKS"/>
    <property type="match status" value="1"/>
</dbReference>
<keyword evidence="1" id="KW-0131">Cell cycle</keyword>
<dbReference type="SUPFAM" id="SSF55637">
    <property type="entry name" value="Cell cycle regulatory proteins"/>
    <property type="match status" value="1"/>
</dbReference>
<dbReference type="Gene3D" id="3.30.170.10">
    <property type="entry name" value="Cyclin-dependent kinase, regulatory subunit"/>
    <property type="match status" value="1"/>
</dbReference>
<sequence>MGRIHYSEKYFDDSFEYRHVVLPPEVVMLLPKNRILSKVLLSLSPSSKIYVKRKACHFQIYFLFRCFSATHCSVHFNLSQLPIMCCPSVC</sequence>
<proteinExistence type="inferred from homology"/>